<sequence length="167" mass="18464">MGSSPACNGVVCLNNGYCKAGRCKCPSGFEGTNCGIAAVNKFFGTWDVRQTVIGSDSSKKIGQDSVYTVFIKKTATPTTFFMDNFLGNASYNDLLCTLDTLNSHNFKLDTLRDFNMWYEHVTIKPASNGSIISNDTIIDANVIIKFVNTTHNFQVDTLHMIMTPHHF</sequence>
<dbReference type="SUPFAM" id="SSF57196">
    <property type="entry name" value="EGF/Laminin"/>
    <property type="match status" value="1"/>
</dbReference>
<evidence type="ECO:0000313" key="4">
    <source>
        <dbReference type="Proteomes" id="UP000239872"/>
    </source>
</evidence>
<organism evidence="3 4">
    <name type="scientific">Flavipsychrobacter stenotrophus</name>
    <dbReference type="NCBI Taxonomy" id="2077091"/>
    <lineage>
        <taxon>Bacteria</taxon>
        <taxon>Pseudomonadati</taxon>
        <taxon>Bacteroidota</taxon>
        <taxon>Chitinophagia</taxon>
        <taxon>Chitinophagales</taxon>
        <taxon>Chitinophagaceae</taxon>
        <taxon>Flavipsychrobacter</taxon>
    </lineage>
</organism>
<dbReference type="EMBL" id="PPSL01000002">
    <property type="protein sequence ID" value="PQJ11563.1"/>
    <property type="molecule type" value="Genomic_DNA"/>
</dbReference>
<dbReference type="PROSITE" id="PS00022">
    <property type="entry name" value="EGF_1"/>
    <property type="match status" value="1"/>
</dbReference>
<comment type="caution">
    <text evidence="3">The sequence shown here is derived from an EMBL/GenBank/DDBJ whole genome shotgun (WGS) entry which is preliminary data.</text>
</comment>
<name>A0A2S7SXA9_9BACT</name>
<evidence type="ECO:0000313" key="3">
    <source>
        <dbReference type="EMBL" id="PQJ11563.1"/>
    </source>
</evidence>
<keyword evidence="4" id="KW-1185">Reference proteome</keyword>
<gene>
    <name evidence="3" type="ORF">CJD36_007120</name>
</gene>
<dbReference type="InterPro" id="IPR000742">
    <property type="entry name" value="EGF"/>
</dbReference>
<accession>A0A2S7SXA9</accession>
<protein>
    <recommendedName>
        <fullName evidence="1 2">EGF-like domain-containing protein</fullName>
    </recommendedName>
</protein>
<dbReference type="Proteomes" id="UP000239872">
    <property type="component" value="Unassembled WGS sequence"/>
</dbReference>
<evidence type="ECO:0000259" key="2">
    <source>
        <dbReference type="PROSITE" id="PS01186"/>
    </source>
</evidence>
<dbReference type="AlphaFoldDB" id="A0A2S7SXA9"/>
<evidence type="ECO:0000259" key="1">
    <source>
        <dbReference type="PROSITE" id="PS00022"/>
    </source>
</evidence>
<dbReference type="PROSITE" id="PS01186">
    <property type="entry name" value="EGF_2"/>
    <property type="match status" value="1"/>
</dbReference>
<feature type="domain" description="EGF-like" evidence="1 2">
    <location>
        <begin position="23"/>
        <end position="34"/>
    </location>
</feature>
<proteinExistence type="predicted"/>
<reference evidence="3 4" key="1">
    <citation type="submission" date="2018-01" db="EMBL/GenBank/DDBJ databases">
        <title>A novel member of the phylum Bacteroidetes isolated from glacier ice.</title>
        <authorList>
            <person name="Liu Q."/>
            <person name="Xin Y.-H."/>
        </authorList>
    </citation>
    <scope>NUCLEOTIDE SEQUENCE [LARGE SCALE GENOMIC DNA]</scope>
    <source>
        <strain evidence="3 4">RB1R16</strain>
    </source>
</reference>